<keyword evidence="2" id="KW-1133">Transmembrane helix</keyword>
<evidence type="ECO:0000256" key="2">
    <source>
        <dbReference type="SAM" id="Phobius"/>
    </source>
</evidence>
<keyword evidence="2" id="KW-0812">Transmembrane</keyword>
<dbReference type="AlphaFoldDB" id="A0AAE1U686"/>
<feature type="transmembrane region" description="Helical" evidence="2">
    <location>
        <begin position="33"/>
        <end position="53"/>
    </location>
</feature>
<keyword evidence="2" id="KW-0472">Membrane</keyword>
<feature type="compositionally biased region" description="Low complexity" evidence="1">
    <location>
        <begin position="85"/>
        <end position="130"/>
    </location>
</feature>
<proteinExistence type="predicted"/>
<accession>A0AAE1U686</accession>
<evidence type="ECO:0000256" key="1">
    <source>
        <dbReference type="SAM" id="MobiDB-lite"/>
    </source>
</evidence>
<dbReference type="EMBL" id="JAWZYT010001460">
    <property type="protein sequence ID" value="KAK4311943.1"/>
    <property type="molecule type" value="Genomic_DNA"/>
</dbReference>
<gene>
    <name evidence="3" type="ORF">Pmani_016593</name>
</gene>
<dbReference type="Proteomes" id="UP001292094">
    <property type="component" value="Unassembled WGS sequence"/>
</dbReference>
<keyword evidence="4" id="KW-1185">Reference proteome</keyword>
<comment type="caution">
    <text evidence="3">The sequence shown here is derived from an EMBL/GenBank/DDBJ whole genome shotgun (WGS) entry which is preliminary data.</text>
</comment>
<organism evidence="3 4">
    <name type="scientific">Petrolisthes manimaculis</name>
    <dbReference type="NCBI Taxonomy" id="1843537"/>
    <lineage>
        <taxon>Eukaryota</taxon>
        <taxon>Metazoa</taxon>
        <taxon>Ecdysozoa</taxon>
        <taxon>Arthropoda</taxon>
        <taxon>Crustacea</taxon>
        <taxon>Multicrustacea</taxon>
        <taxon>Malacostraca</taxon>
        <taxon>Eumalacostraca</taxon>
        <taxon>Eucarida</taxon>
        <taxon>Decapoda</taxon>
        <taxon>Pleocyemata</taxon>
        <taxon>Anomura</taxon>
        <taxon>Galatheoidea</taxon>
        <taxon>Porcellanidae</taxon>
        <taxon>Petrolisthes</taxon>
    </lineage>
</organism>
<feature type="region of interest" description="Disordered" evidence="1">
    <location>
        <begin position="85"/>
        <end position="151"/>
    </location>
</feature>
<evidence type="ECO:0000313" key="4">
    <source>
        <dbReference type="Proteomes" id="UP001292094"/>
    </source>
</evidence>
<protein>
    <submittedName>
        <fullName evidence="3">Uncharacterized protein</fullName>
    </submittedName>
</protein>
<reference evidence="3" key="1">
    <citation type="submission" date="2023-11" db="EMBL/GenBank/DDBJ databases">
        <title>Genome assemblies of two species of porcelain crab, Petrolisthes cinctipes and Petrolisthes manimaculis (Anomura: Porcellanidae).</title>
        <authorList>
            <person name="Angst P."/>
        </authorList>
    </citation>
    <scope>NUCLEOTIDE SEQUENCE</scope>
    <source>
        <strain evidence="3">PB745_02</strain>
        <tissue evidence="3">Gill</tissue>
    </source>
</reference>
<sequence>MLCVTPSRLCREPRLSPSHHCLHPGVLWLNYQLISGSFGFLLILGTIVVVLLLSRLRHDLHPPHTSISTTYTSISTTYTSISTLSHQHLHHTTPTSPPHHTNISTTPTSPPHHTTPASPPHHTNISTPPHLHLHHTTPHHTNISTTPGPFH</sequence>
<feature type="compositionally biased region" description="Polar residues" evidence="1">
    <location>
        <begin position="142"/>
        <end position="151"/>
    </location>
</feature>
<evidence type="ECO:0000313" key="3">
    <source>
        <dbReference type="EMBL" id="KAK4311943.1"/>
    </source>
</evidence>
<name>A0AAE1U686_9EUCA</name>